<keyword evidence="1" id="KW-0472">Membrane</keyword>
<name>A0A517Y651_9BACT</name>
<dbReference type="EMBL" id="CP036274">
    <property type="protein sequence ID" value="QDU25714.1"/>
    <property type="molecule type" value="Genomic_DNA"/>
</dbReference>
<evidence type="ECO:0000256" key="1">
    <source>
        <dbReference type="SAM" id="Phobius"/>
    </source>
</evidence>
<gene>
    <name evidence="2" type="ORF">ETAA8_07840</name>
</gene>
<dbReference type="Proteomes" id="UP000315017">
    <property type="component" value="Chromosome"/>
</dbReference>
<feature type="transmembrane region" description="Helical" evidence="1">
    <location>
        <begin position="65"/>
        <end position="93"/>
    </location>
</feature>
<organism evidence="2 3">
    <name type="scientific">Anatilimnocola aggregata</name>
    <dbReference type="NCBI Taxonomy" id="2528021"/>
    <lineage>
        <taxon>Bacteria</taxon>
        <taxon>Pseudomonadati</taxon>
        <taxon>Planctomycetota</taxon>
        <taxon>Planctomycetia</taxon>
        <taxon>Pirellulales</taxon>
        <taxon>Pirellulaceae</taxon>
        <taxon>Anatilimnocola</taxon>
    </lineage>
</organism>
<dbReference type="KEGG" id="aagg:ETAA8_07840"/>
<evidence type="ECO:0000313" key="2">
    <source>
        <dbReference type="EMBL" id="QDU25714.1"/>
    </source>
</evidence>
<accession>A0A517Y651</accession>
<proteinExistence type="predicted"/>
<reference evidence="2 3" key="1">
    <citation type="submission" date="2019-02" db="EMBL/GenBank/DDBJ databases">
        <title>Deep-cultivation of Planctomycetes and their phenomic and genomic characterization uncovers novel biology.</title>
        <authorList>
            <person name="Wiegand S."/>
            <person name="Jogler M."/>
            <person name="Boedeker C."/>
            <person name="Pinto D."/>
            <person name="Vollmers J."/>
            <person name="Rivas-Marin E."/>
            <person name="Kohn T."/>
            <person name="Peeters S.H."/>
            <person name="Heuer A."/>
            <person name="Rast P."/>
            <person name="Oberbeckmann S."/>
            <person name="Bunk B."/>
            <person name="Jeske O."/>
            <person name="Meyerdierks A."/>
            <person name="Storesund J.E."/>
            <person name="Kallscheuer N."/>
            <person name="Luecker S."/>
            <person name="Lage O.M."/>
            <person name="Pohl T."/>
            <person name="Merkel B.J."/>
            <person name="Hornburger P."/>
            <person name="Mueller R.-W."/>
            <person name="Bruemmer F."/>
            <person name="Labrenz M."/>
            <person name="Spormann A.M."/>
            <person name="Op den Camp H."/>
            <person name="Overmann J."/>
            <person name="Amann R."/>
            <person name="Jetten M.S.M."/>
            <person name="Mascher T."/>
            <person name="Medema M.H."/>
            <person name="Devos D.P."/>
            <person name="Kaster A.-K."/>
            <person name="Ovreas L."/>
            <person name="Rohde M."/>
            <person name="Galperin M.Y."/>
            <person name="Jogler C."/>
        </authorList>
    </citation>
    <scope>NUCLEOTIDE SEQUENCE [LARGE SCALE GENOMIC DNA]</scope>
    <source>
        <strain evidence="2 3">ETA_A8</strain>
    </source>
</reference>
<keyword evidence="1" id="KW-1133">Transmembrane helix</keyword>
<protein>
    <submittedName>
        <fullName evidence="2">Uncharacterized protein</fullName>
    </submittedName>
</protein>
<dbReference type="AlphaFoldDB" id="A0A517Y651"/>
<keyword evidence="3" id="KW-1185">Reference proteome</keyword>
<dbReference type="RefSeq" id="WP_145085130.1">
    <property type="nucleotide sequence ID" value="NZ_CP036274.1"/>
</dbReference>
<evidence type="ECO:0000313" key="3">
    <source>
        <dbReference type="Proteomes" id="UP000315017"/>
    </source>
</evidence>
<keyword evidence="1" id="KW-0812">Transmembrane</keyword>
<sequence>MLIPRFTIKIMLIVTTVAAVISYVMAQALKGGFAGIFLSERFAGRRMGPGNVQGSEFAQSAGEPWAAALIFALGGIGLIFVLFILFWAAAWILEQTFGHLLRSPAPAGGNPFASAGPPRQVVPPTDPQ</sequence>